<feature type="active site" description="Nucleophile" evidence="6">
    <location>
        <position position="393"/>
    </location>
</feature>
<evidence type="ECO:0000256" key="4">
    <source>
        <dbReference type="ARBA" id="ARBA00023277"/>
    </source>
</evidence>
<dbReference type="InterPro" id="IPR026585">
    <property type="entry name" value="GlgE"/>
</dbReference>
<proteinExistence type="inferred from homology"/>
<evidence type="ECO:0000256" key="1">
    <source>
        <dbReference type="ARBA" id="ARBA00011738"/>
    </source>
</evidence>
<dbReference type="KEGG" id="epl:P4G45_03610"/>
<dbReference type="GO" id="GO:0016758">
    <property type="term" value="F:hexosyltransferase activity"/>
    <property type="evidence" value="ECO:0007669"/>
    <property type="project" value="UniProtKB-UniRule"/>
</dbReference>
<dbReference type="Gene3D" id="2.60.40.1180">
    <property type="entry name" value="Golgi alpha-mannosidase II"/>
    <property type="match status" value="1"/>
</dbReference>
<dbReference type="PANTHER" id="PTHR47786">
    <property type="entry name" value="ALPHA-1,4-GLUCAN:MALTOSE-1-PHOSPHATE MALTOSYLTRANSFERASE"/>
    <property type="match status" value="1"/>
</dbReference>
<keyword evidence="3 6" id="KW-0808">Transferase</keyword>
<gene>
    <name evidence="6" type="primary">glgE</name>
    <name evidence="9" type="ORF">P4G45_03610</name>
    <name evidence="10" type="ORF">P8936_03575</name>
</gene>
<sequence>MKPVEGRKRVIIENVQPQVDCGRYPARRTLGDVVTVTAAVFADGHDHVAGRLLYRHEKERTWRSTPIAPLTNDLWSANFTVDKPGTWNYTIEAWVDHFGTWCADLQKRLAAQHNPSADPVTASQNIPLALRTGALLLEDASTRAKGADAKLLNQILVSLRWMADQNTDLSEYPLCDEIIALVNRYPDLTLATRHPQRLALWVDRERARFSTWYELFPRSASADPNRHGTFADVETLLPDIAAMGFDVLYLPPLHPIGDAFRKGPNNSVIASEGDPGSPWAIGTKDGGHTAIHRELGTLADFEHLVAAVGAHGMELALDIAFQCSPDHPWVSEHPDWFIKRPDGSIQYAENPPKKYQDIYPLNFESPSWRALWQALHDVFDYWIQHGVHIFRVDNPHTKALPFWEWCITEIHKKHPDIIFLAEAFTRPHVMYSLAKAGFTQSYTYFTWRNTSAELQQYFEEITKPPVTDFFRPNLWPNTPDILHATLQNGGRAAFMQRLILAATLGANYGIYGPAFELGESLPAKPGSEEYLNSEKYEIRQWDRNASHSLAPLITKLNQIRRENKALQSDTSLHFHRVDSPHILCYSKTTGDNLILVAINLDPTQEQAGWIDLDLKRLGIAHEQNFDVEDLLTGNHYQWHDRSNYVALRPDVMPAHIFRITREPGFGNENGNGTKLTSAVPQAEIIE</sequence>
<dbReference type="Gene3D" id="1.20.58.80">
    <property type="entry name" value="Phosphotransferase system, lactose/cellobiose-type IIA subunit"/>
    <property type="match status" value="1"/>
</dbReference>
<accession>A0AAU7D8T4</accession>
<keyword evidence="4 6" id="KW-0119">Carbohydrate metabolism</keyword>
<feature type="binding site" evidence="6">
    <location>
        <position position="262"/>
    </location>
    <ligand>
        <name>alpha-maltose 1-phosphate</name>
        <dbReference type="ChEBI" id="CHEBI:63576"/>
    </ligand>
</feature>
<feature type="domain" description="Glycosyl hydrolase family 13 catalytic" evidence="8">
    <location>
        <begin position="214"/>
        <end position="560"/>
    </location>
</feature>
<dbReference type="SUPFAM" id="SSF51011">
    <property type="entry name" value="Glycosyl hydrolase domain"/>
    <property type="match status" value="1"/>
</dbReference>
<dbReference type="GO" id="GO:0030979">
    <property type="term" value="P:alpha-glucan biosynthetic process"/>
    <property type="evidence" value="ECO:0007669"/>
    <property type="project" value="UniProtKB-UniRule"/>
</dbReference>
<feature type="binding site" evidence="6">
    <location>
        <position position="394"/>
    </location>
    <ligand>
        <name>alpha-maltose 1-phosphate</name>
        <dbReference type="ChEBI" id="CHEBI:63576"/>
    </ligand>
</feature>
<organism evidence="9">
    <name type="scientific">Edaphobacter paludis</name>
    <dbReference type="NCBI Taxonomy" id="3035702"/>
    <lineage>
        <taxon>Bacteria</taxon>
        <taxon>Pseudomonadati</taxon>
        <taxon>Acidobacteriota</taxon>
        <taxon>Terriglobia</taxon>
        <taxon>Terriglobales</taxon>
        <taxon>Acidobacteriaceae</taxon>
        <taxon>Edaphobacter</taxon>
    </lineage>
</organism>
<comment type="function">
    <text evidence="6">Maltosyltransferase that uses maltose 1-phosphate (M1P) as the sugar donor to elongate linear or branched alpha-(1-&gt;4)-glucans. Is involved in a branched alpha-glucan biosynthetic pathway from trehalose, together with TreS, Mak and GlgB.</text>
</comment>
<evidence type="ECO:0000256" key="6">
    <source>
        <dbReference type="HAMAP-Rule" id="MF_02124"/>
    </source>
</evidence>
<reference evidence="9" key="1">
    <citation type="submission" date="2023-03" db="EMBL/GenBank/DDBJ databases">
        <title>Edaphobacter sp.</title>
        <authorList>
            <person name="Huber K.J."/>
            <person name="Papendorf J."/>
            <person name="Pilke C."/>
            <person name="Bunk B."/>
            <person name="Sproeer C."/>
            <person name="Pester M."/>
        </authorList>
    </citation>
    <scope>NUCLEOTIDE SEQUENCE</scope>
    <source>
        <strain evidence="9">DSM 109919</strain>
        <strain evidence="10">DSM 109920</strain>
    </source>
</reference>
<dbReference type="InterPro" id="IPR049171">
    <property type="entry name" value="GLGE_C"/>
</dbReference>
<evidence type="ECO:0000313" key="10">
    <source>
        <dbReference type="EMBL" id="XBH14254.1"/>
    </source>
</evidence>
<dbReference type="SUPFAM" id="SSF51445">
    <property type="entry name" value="(Trans)glycosidases"/>
    <property type="match status" value="1"/>
</dbReference>
<dbReference type="AlphaFoldDB" id="A0AAU7D0G4"/>
<dbReference type="RefSeq" id="WP_348268317.1">
    <property type="nucleotide sequence ID" value="NZ_CP121194.1"/>
</dbReference>
<dbReference type="GO" id="GO:0004553">
    <property type="term" value="F:hydrolase activity, hydrolyzing O-glycosyl compounds"/>
    <property type="evidence" value="ECO:0007669"/>
    <property type="project" value="InterPro"/>
</dbReference>
<dbReference type="InterPro" id="IPR017853">
    <property type="entry name" value="GH"/>
</dbReference>
<dbReference type="Gene3D" id="3.20.20.80">
    <property type="entry name" value="Glycosidases"/>
    <property type="match status" value="1"/>
</dbReference>
<keyword evidence="2 6" id="KW-0328">Glycosyltransferase</keyword>
<comment type="catalytic activity">
    <reaction evidence="5 6">
        <text>alpha-maltose 1-phosphate + [(1-&gt;4)-alpha-D-glucosyl](n) = [(1-&gt;4)-alpha-D-glucosyl](n+2) + phosphate</text>
        <dbReference type="Rhea" id="RHEA:42692"/>
        <dbReference type="Rhea" id="RHEA-COMP:9584"/>
        <dbReference type="Rhea" id="RHEA-COMP:10183"/>
        <dbReference type="ChEBI" id="CHEBI:15444"/>
        <dbReference type="ChEBI" id="CHEBI:43474"/>
        <dbReference type="ChEBI" id="CHEBI:63576"/>
        <dbReference type="EC" id="2.4.99.16"/>
    </reaction>
</comment>
<comment type="similarity">
    <text evidence="6">Belongs to the glycosyl hydrolase 13 family. GlgE subfamily.</text>
</comment>
<dbReference type="EC" id="2.4.99.16" evidence="6"/>
<name>A0AAU7D0G4_9BACT</name>
<dbReference type="SMART" id="SM00642">
    <property type="entry name" value="Aamy"/>
    <property type="match status" value="1"/>
</dbReference>
<protein>
    <recommendedName>
        <fullName evidence="6">Alpha-1,4-glucan:maltose-1-phosphate maltosyltransferase</fullName>
        <shortName evidence="6">GMPMT</shortName>
        <ecNumber evidence="6">2.4.99.16</ecNumber>
    </recommendedName>
    <alternativeName>
        <fullName evidence="6">(1-&gt;4)-alpha-D-glucan:maltose-1-phosphate alpha-D-maltosyltransferase</fullName>
    </alternativeName>
</protein>
<dbReference type="EMBL" id="CP121194">
    <property type="protein sequence ID" value="XBH10826.1"/>
    <property type="molecule type" value="Genomic_DNA"/>
</dbReference>
<evidence type="ECO:0000313" key="9">
    <source>
        <dbReference type="EMBL" id="XBH10826.1"/>
    </source>
</evidence>
<dbReference type="HAMAP" id="MF_02124">
    <property type="entry name" value="GlgE"/>
    <property type="match status" value="1"/>
</dbReference>
<dbReference type="CDD" id="cd11344">
    <property type="entry name" value="AmyAc_GlgE_like"/>
    <property type="match status" value="1"/>
</dbReference>
<feature type="region of interest" description="Disordered" evidence="7">
    <location>
        <begin position="667"/>
        <end position="686"/>
    </location>
</feature>
<evidence type="ECO:0000256" key="5">
    <source>
        <dbReference type="ARBA" id="ARBA00048735"/>
    </source>
</evidence>
<dbReference type="Pfam" id="PF11896">
    <property type="entry name" value="GlgE_dom_N_S"/>
    <property type="match status" value="1"/>
</dbReference>
<evidence type="ECO:0000256" key="3">
    <source>
        <dbReference type="ARBA" id="ARBA00022679"/>
    </source>
</evidence>
<dbReference type="InterPro" id="IPR013780">
    <property type="entry name" value="Glyco_hydro_b"/>
</dbReference>
<dbReference type="PANTHER" id="PTHR47786:SF2">
    <property type="entry name" value="GLYCOSYL HYDROLASE FAMILY 13 CATALYTIC DOMAIN-CONTAINING PROTEIN"/>
    <property type="match status" value="1"/>
</dbReference>
<dbReference type="InterPro" id="IPR013783">
    <property type="entry name" value="Ig-like_fold"/>
</dbReference>
<dbReference type="InterPro" id="IPR006047">
    <property type="entry name" value="GH13_cat_dom"/>
</dbReference>
<feature type="binding site" evidence="6">
    <location>
        <position position="322"/>
    </location>
    <ligand>
        <name>alpha-maltose 1-phosphate</name>
        <dbReference type="ChEBI" id="CHEBI:63576"/>
    </ligand>
</feature>
<comment type="subunit">
    <text evidence="1 6">Homodimer.</text>
</comment>
<feature type="compositionally biased region" description="Polar residues" evidence="7">
    <location>
        <begin position="668"/>
        <end position="679"/>
    </location>
</feature>
<dbReference type="Gene3D" id="2.60.40.10">
    <property type="entry name" value="Immunoglobulins"/>
    <property type="match status" value="1"/>
</dbReference>
<evidence type="ECO:0000256" key="2">
    <source>
        <dbReference type="ARBA" id="ARBA00022676"/>
    </source>
</evidence>
<feature type="site" description="Transition state stabilizer" evidence="6">
    <location>
        <position position="480"/>
    </location>
</feature>
<dbReference type="EMBL" id="CP121195">
    <property type="protein sequence ID" value="XBH14254.1"/>
    <property type="molecule type" value="Genomic_DNA"/>
</dbReference>
<evidence type="ECO:0000256" key="7">
    <source>
        <dbReference type="SAM" id="MobiDB-lite"/>
    </source>
</evidence>
<feature type="active site" description="Proton donor" evidence="6">
    <location>
        <position position="422"/>
    </location>
</feature>
<evidence type="ECO:0000259" key="8">
    <source>
        <dbReference type="SMART" id="SM00642"/>
    </source>
</evidence>
<dbReference type="InterPro" id="IPR021828">
    <property type="entry name" value="GlgE_dom_N/S"/>
</dbReference>
<feature type="binding site" evidence="6">
    <location>
        <begin position="535"/>
        <end position="536"/>
    </location>
    <ligand>
        <name>alpha-maltose 1-phosphate</name>
        <dbReference type="ChEBI" id="CHEBI:63576"/>
    </ligand>
</feature>
<dbReference type="Pfam" id="PF21702">
    <property type="entry name" value="GLGE_C"/>
    <property type="match status" value="1"/>
</dbReference>
<accession>A0AAU7D0G4</accession>
<feature type="binding site" evidence="6">
    <location>
        <position position="357"/>
    </location>
    <ligand>
        <name>alpha-maltose 1-phosphate</name>
        <dbReference type="ChEBI" id="CHEBI:63576"/>
    </ligand>
</feature>